<name>A0ABW5Q778_9BACI</name>
<sequence>MDVAWVEIVSQCVFCYTELDPRQKIVLSNDHCYFLQLDYFRQHGVTLEGAGVVVPKNHRETVFDLTEEEWQSTFELLQEVKQYLDDNYLPDGYNIGWNCGEVGGQSIFHAHLHVLPRYKNEALAGKGIRYLLKAAENKRK</sequence>
<evidence type="ECO:0000313" key="3">
    <source>
        <dbReference type="EMBL" id="MFD2637834.1"/>
    </source>
</evidence>
<accession>A0ABW5Q778</accession>
<protein>
    <submittedName>
        <fullName evidence="3">HIT family protein</fullName>
        <ecNumber evidence="3">2.1.1.-</ecNumber>
    </submittedName>
</protein>
<dbReference type="PROSITE" id="PS51084">
    <property type="entry name" value="HIT_2"/>
    <property type="match status" value="1"/>
</dbReference>
<comment type="caution">
    <text evidence="3">The sequence shown here is derived from an EMBL/GenBank/DDBJ whole genome shotgun (WGS) entry which is preliminary data.</text>
</comment>
<dbReference type="Gene3D" id="3.30.428.10">
    <property type="entry name" value="HIT-like"/>
    <property type="match status" value="1"/>
</dbReference>
<keyword evidence="3" id="KW-0808">Transferase</keyword>
<dbReference type="InterPro" id="IPR011146">
    <property type="entry name" value="HIT-like"/>
</dbReference>
<feature type="short sequence motif" description="Histidine triad motif" evidence="1">
    <location>
        <begin position="109"/>
        <end position="113"/>
    </location>
</feature>
<gene>
    <name evidence="3" type="ORF">ACFSW4_02955</name>
</gene>
<dbReference type="SUPFAM" id="SSF54197">
    <property type="entry name" value="HIT-like"/>
    <property type="match status" value="1"/>
</dbReference>
<evidence type="ECO:0000256" key="1">
    <source>
        <dbReference type="PROSITE-ProRule" id="PRU00464"/>
    </source>
</evidence>
<dbReference type="EMBL" id="JBHUMZ010000011">
    <property type="protein sequence ID" value="MFD2637834.1"/>
    <property type="molecule type" value="Genomic_DNA"/>
</dbReference>
<keyword evidence="3" id="KW-0489">Methyltransferase</keyword>
<dbReference type="GO" id="GO:0032259">
    <property type="term" value="P:methylation"/>
    <property type="evidence" value="ECO:0007669"/>
    <property type="project" value="UniProtKB-KW"/>
</dbReference>
<dbReference type="InterPro" id="IPR036265">
    <property type="entry name" value="HIT-like_sf"/>
</dbReference>
<dbReference type="Pfam" id="PF01230">
    <property type="entry name" value="HIT"/>
    <property type="match status" value="1"/>
</dbReference>
<dbReference type="InterPro" id="IPR052908">
    <property type="entry name" value="AP-4-A_phosphorylase"/>
</dbReference>
<dbReference type="Proteomes" id="UP001597452">
    <property type="component" value="Unassembled WGS sequence"/>
</dbReference>
<evidence type="ECO:0000259" key="2">
    <source>
        <dbReference type="PROSITE" id="PS51084"/>
    </source>
</evidence>
<reference evidence="4" key="1">
    <citation type="journal article" date="2019" name="Int. J. Syst. Evol. Microbiol.">
        <title>The Global Catalogue of Microorganisms (GCM) 10K type strain sequencing project: providing services to taxonomists for standard genome sequencing and annotation.</title>
        <authorList>
            <consortium name="The Broad Institute Genomics Platform"/>
            <consortium name="The Broad Institute Genome Sequencing Center for Infectious Disease"/>
            <person name="Wu L."/>
            <person name="Ma J."/>
        </authorList>
    </citation>
    <scope>NUCLEOTIDE SEQUENCE [LARGE SCALE GENOMIC DNA]</scope>
    <source>
        <strain evidence="4">TISTR 1571</strain>
    </source>
</reference>
<keyword evidence="4" id="KW-1185">Reference proteome</keyword>
<evidence type="ECO:0000313" key="4">
    <source>
        <dbReference type="Proteomes" id="UP001597452"/>
    </source>
</evidence>
<dbReference type="RefSeq" id="WP_054752193.1">
    <property type="nucleotide sequence ID" value="NZ_JBHUMZ010000011.1"/>
</dbReference>
<dbReference type="EC" id="2.1.1.-" evidence="3"/>
<organism evidence="3 4">
    <name type="scientific">Piscibacillus salipiscarius</name>
    <dbReference type="NCBI Taxonomy" id="299480"/>
    <lineage>
        <taxon>Bacteria</taxon>
        <taxon>Bacillati</taxon>
        <taxon>Bacillota</taxon>
        <taxon>Bacilli</taxon>
        <taxon>Bacillales</taxon>
        <taxon>Bacillaceae</taxon>
        <taxon>Piscibacillus</taxon>
    </lineage>
</organism>
<dbReference type="PANTHER" id="PTHR42997:SF1">
    <property type="entry name" value="AP-4-A PHOSPHORYLASE"/>
    <property type="match status" value="1"/>
</dbReference>
<feature type="domain" description="HIT" evidence="2">
    <location>
        <begin position="49"/>
        <end position="124"/>
    </location>
</feature>
<dbReference type="PANTHER" id="PTHR42997">
    <property type="entry name" value="HIT FAMILY HYDROLASE"/>
    <property type="match status" value="1"/>
</dbReference>
<dbReference type="GO" id="GO:0008168">
    <property type="term" value="F:methyltransferase activity"/>
    <property type="evidence" value="ECO:0007669"/>
    <property type="project" value="UniProtKB-KW"/>
</dbReference>
<proteinExistence type="predicted"/>